<organism evidence="13 14">
    <name type="scientific">Schwartzia succinivorans DSM 10502</name>
    <dbReference type="NCBI Taxonomy" id="1123243"/>
    <lineage>
        <taxon>Bacteria</taxon>
        <taxon>Bacillati</taxon>
        <taxon>Bacillota</taxon>
        <taxon>Negativicutes</taxon>
        <taxon>Selenomonadales</taxon>
        <taxon>Selenomonadaceae</taxon>
        <taxon>Schwartzia</taxon>
    </lineage>
</organism>
<dbReference type="InterPro" id="IPR032828">
    <property type="entry name" value="PolyA_RNA-bd"/>
</dbReference>
<protein>
    <submittedName>
        <fullName evidence="13">tRNA nucleotidyltransferase (CCA-adding enzyme)</fullName>
    </submittedName>
</protein>
<evidence type="ECO:0000256" key="5">
    <source>
        <dbReference type="ARBA" id="ARBA00022723"/>
    </source>
</evidence>
<dbReference type="CDD" id="cd05398">
    <property type="entry name" value="NT_ClassII-CCAase"/>
    <property type="match status" value="1"/>
</dbReference>
<evidence type="ECO:0000313" key="13">
    <source>
        <dbReference type="EMBL" id="SHE37450.1"/>
    </source>
</evidence>
<keyword evidence="3" id="KW-0819">tRNA processing</keyword>
<feature type="domain" description="HD" evidence="12">
    <location>
        <begin position="242"/>
        <end position="341"/>
    </location>
</feature>
<dbReference type="STRING" id="1123243.SAMN02745190_00304"/>
<proteinExistence type="inferred from homology"/>
<dbReference type="AlphaFoldDB" id="A0A1M4SZ54"/>
<dbReference type="Gene3D" id="3.30.460.10">
    <property type="entry name" value="Beta Polymerase, domain 2"/>
    <property type="match status" value="1"/>
</dbReference>
<dbReference type="PANTHER" id="PTHR47545:SF1">
    <property type="entry name" value="MULTIFUNCTIONAL CCA PROTEIN"/>
    <property type="match status" value="1"/>
</dbReference>
<dbReference type="Pfam" id="PF12627">
    <property type="entry name" value="PolyA_pol_RNAbd"/>
    <property type="match status" value="1"/>
</dbReference>
<keyword evidence="7" id="KW-0692">RNA repair</keyword>
<keyword evidence="4" id="KW-0548">Nucleotidyltransferase</keyword>
<dbReference type="GO" id="GO:0042245">
    <property type="term" value="P:RNA repair"/>
    <property type="evidence" value="ECO:0007669"/>
    <property type="project" value="UniProtKB-KW"/>
</dbReference>
<dbReference type="OrthoDB" id="9805698at2"/>
<dbReference type="InterPro" id="IPR006674">
    <property type="entry name" value="HD_domain"/>
</dbReference>
<dbReference type="PROSITE" id="PS51831">
    <property type="entry name" value="HD"/>
    <property type="match status" value="1"/>
</dbReference>
<evidence type="ECO:0000256" key="6">
    <source>
        <dbReference type="ARBA" id="ARBA00022741"/>
    </source>
</evidence>
<evidence type="ECO:0000256" key="8">
    <source>
        <dbReference type="ARBA" id="ARBA00022840"/>
    </source>
</evidence>
<evidence type="ECO:0000256" key="1">
    <source>
        <dbReference type="ARBA" id="ARBA00001946"/>
    </source>
</evidence>
<dbReference type="InterPro" id="IPR003607">
    <property type="entry name" value="HD/PDEase_dom"/>
</dbReference>
<dbReference type="SUPFAM" id="SSF81891">
    <property type="entry name" value="Poly A polymerase C-terminal region-like"/>
    <property type="match status" value="1"/>
</dbReference>
<sequence length="416" mass="46499">MKEEAFAEVCREAGGKAYVVGGWVRDTIRGARPKDKDYVVCGLSEEKFQELYPTAERVGKSFPVYLVSIDGKKCEVAFARRERKTGSGYRGFDIVSSPELTIEEDLYRRDTTINAAAIELLSNKIIDPYGARGDIEARIIRPVSEHFGEDPVRALRAARQSAELGFSIAPETYEAMRACGEEIGDEPAERIFNEMVRALRAQHPSVFFRALQKAGLLAKIFPELHALIGKTQPIEFHPEGDAFEHIMDVVDKVAAKIPSEMVRFAGLVHDLGKGVTPEEMLPHHYGHELKGLDVLEAWNSRMTLPKTWYQAAAFVIREHMRAPRLGKPGKIVSLLLAVDRSPLSASEFKEIIRADHNTLPDYLERSEEIIAILKKVSGADAPSGCRGKSVGAWILAEQIRQYRNWRRTGKNTGEAE</sequence>
<dbReference type="Gene3D" id="1.10.3090.10">
    <property type="entry name" value="cca-adding enzyme, domain 2"/>
    <property type="match status" value="1"/>
</dbReference>
<keyword evidence="6" id="KW-0547">Nucleotide-binding</keyword>
<dbReference type="EMBL" id="FQUG01000002">
    <property type="protein sequence ID" value="SHE37450.1"/>
    <property type="molecule type" value="Genomic_DNA"/>
</dbReference>
<dbReference type="GO" id="GO:0008033">
    <property type="term" value="P:tRNA processing"/>
    <property type="evidence" value="ECO:0007669"/>
    <property type="project" value="UniProtKB-KW"/>
</dbReference>
<comment type="cofactor">
    <cofactor evidence="1">
        <name>Mg(2+)</name>
        <dbReference type="ChEBI" id="CHEBI:18420"/>
    </cofactor>
</comment>
<name>A0A1M4SZ54_9FIRM</name>
<keyword evidence="5" id="KW-0479">Metal-binding</keyword>
<dbReference type="InterPro" id="IPR050124">
    <property type="entry name" value="tRNA_CCA-adding_enzyme"/>
</dbReference>
<dbReference type="GO" id="GO:0046872">
    <property type="term" value="F:metal ion binding"/>
    <property type="evidence" value="ECO:0007669"/>
    <property type="project" value="UniProtKB-KW"/>
</dbReference>
<keyword evidence="2 11" id="KW-0808">Transferase</keyword>
<evidence type="ECO:0000256" key="2">
    <source>
        <dbReference type="ARBA" id="ARBA00022679"/>
    </source>
</evidence>
<keyword evidence="14" id="KW-1185">Reference proteome</keyword>
<evidence type="ECO:0000256" key="7">
    <source>
        <dbReference type="ARBA" id="ARBA00022800"/>
    </source>
</evidence>
<evidence type="ECO:0000313" key="14">
    <source>
        <dbReference type="Proteomes" id="UP000184404"/>
    </source>
</evidence>
<dbReference type="Proteomes" id="UP000184404">
    <property type="component" value="Unassembled WGS sequence"/>
</dbReference>
<keyword evidence="9" id="KW-0460">Magnesium</keyword>
<dbReference type="InterPro" id="IPR043519">
    <property type="entry name" value="NT_sf"/>
</dbReference>
<keyword evidence="8" id="KW-0067">ATP-binding</keyword>
<evidence type="ECO:0000256" key="10">
    <source>
        <dbReference type="ARBA" id="ARBA00022884"/>
    </source>
</evidence>
<evidence type="ECO:0000259" key="12">
    <source>
        <dbReference type="PROSITE" id="PS51831"/>
    </source>
</evidence>
<dbReference type="InterPro" id="IPR002646">
    <property type="entry name" value="PolA_pol_head_dom"/>
</dbReference>
<evidence type="ECO:0000256" key="11">
    <source>
        <dbReference type="RuleBase" id="RU003953"/>
    </source>
</evidence>
<dbReference type="Pfam" id="PF01743">
    <property type="entry name" value="PolyA_pol"/>
    <property type="match status" value="1"/>
</dbReference>
<dbReference type="PANTHER" id="PTHR47545">
    <property type="entry name" value="MULTIFUNCTIONAL CCA PROTEIN"/>
    <property type="match status" value="1"/>
</dbReference>
<accession>A0A1M4SZ54</accession>
<keyword evidence="10 11" id="KW-0694">RNA-binding</keyword>
<dbReference type="SUPFAM" id="SSF81301">
    <property type="entry name" value="Nucleotidyltransferase"/>
    <property type="match status" value="1"/>
</dbReference>
<evidence type="ECO:0000256" key="9">
    <source>
        <dbReference type="ARBA" id="ARBA00022842"/>
    </source>
</evidence>
<dbReference type="GO" id="GO:0005524">
    <property type="term" value="F:ATP binding"/>
    <property type="evidence" value="ECO:0007669"/>
    <property type="project" value="UniProtKB-KW"/>
</dbReference>
<reference evidence="13 14" key="1">
    <citation type="submission" date="2016-11" db="EMBL/GenBank/DDBJ databases">
        <authorList>
            <person name="Jaros S."/>
            <person name="Januszkiewicz K."/>
            <person name="Wedrychowicz H."/>
        </authorList>
    </citation>
    <scope>NUCLEOTIDE SEQUENCE [LARGE SCALE GENOMIC DNA]</scope>
    <source>
        <strain evidence="13 14">DSM 10502</strain>
    </source>
</reference>
<evidence type="ECO:0000256" key="4">
    <source>
        <dbReference type="ARBA" id="ARBA00022695"/>
    </source>
</evidence>
<gene>
    <name evidence="13" type="ORF">SAMN02745190_00304</name>
</gene>
<dbReference type="RefSeq" id="WP_072934412.1">
    <property type="nucleotide sequence ID" value="NZ_FQUG01000002.1"/>
</dbReference>
<dbReference type="GO" id="GO:0016779">
    <property type="term" value="F:nucleotidyltransferase activity"/>
    <property type="evidence" value="ECO:0007669"/>
    <property type="project" value="UniProtKB-KW"/>
</dbReference>
<dbReference type="CDD" id="cd00077">
    <property type="entry name" value="HDc"/>
    <property type="match status" value="1"/>
</dbReference>
<dbReference type="Pfam" id="PF01966">
    <property type="entry name" value="HD"/>
    <property type="match status" value="1"/>
</dbReference>
<dbReference type="GO" id="GO:0003723">
    <property type="term" value="F:RNA binding"/>
    <property type="evidence" value="ECO:0007669"/>
    <property type="project" value="UniProtKB-KW"/>
</dbReference>
<evidence type="ECO:0000256" key="3">
    <source>
        <dbReference type="ARBA" id="ARBA00022694"/>
    </source>
</evidence>
<comment type="similarity">
    <text evidence="11">Belongs to the tRNA nucleotidyltransferase/poly(A) polymerase family.</text>
</comment>